<feature type="domain" description="Transglutaminase-like" evidence="2">
    <location>
        <begin position="173"/>
        <end position="233"/>
    </location>
</feature>
<dbReference type="KEGG" id="hni:W911_00450"/>
<dbReference type="EMBL" id="CP006912">
    <property type="protein sequence ID" value="AHB49795.1"/>
    <property type="molecule type" value="Genomic_DNA"/>
</dbReference>
<dbReference type="SUPFAM" id="SSF54001">
    <property type="entry name" value="Cysteine proteinases"/>
    <property type="match status" value="1"/>
</dbReference>
<evidence type="ECO:0000313" key="4">
    <source>
        <dbReference type="Proteomes" id="UP000018542"/>
    </source>
</evidence>
<evidence type="ECO:0000259" key="2">
    <source>
        <dbReference type="SMART" id="SM00460"/>
    </source>
</evidence>
<accession>V5SIC8</accession>
<dbReference type="HOGENOM" id="CLU_701446_0_0_5"/>
<dbReference type="AlphaFoldDB" id="V5SIC8"/>
<dbReference type="Proteomes" id="UP000018542">
    <property type="component" value="Chromosome"/>
</dbReference>
<reference evidence="3 4" key="1">
    <citation type="journal article" date="2014" name="Genome Announc.">
        <title>Complete Genome Sequence of Hyphomicrobium nitrativorans Strain NL23, a Denitrifying Bacterium Isolated from Biofilm of a Methanol-Fed Denitrification System Treating Seawater at the Montreal Biodome.</title>
        <authorList>
            <person name="Martineau C."/>
            <person name="Villeneuve C."/>
            <person name="Mauffrey F."/>
            <person name="Villemur R."/>
        </authorList>
    </citation>
    <scope>NUCLEOTIDE SEQUENCE [LARGE SCALE GENOMIC DNA]</scope>
    <source>
        <strain evidence="3">NL23</strain>
    </source>
</reference>
<keyword evidence="4" id="KW-1185">Reference proteome</keyword>
<sequence length="407" mass="44411">MTLPSSWATITSIPDGPLLPELPFAEQGVELTNRKRAAVSLVLTFAVLGAGLAFFFVPTEENHSVAENEPDASNVSAGSAADEMADLAGDDPKRFVDCASQPTKVMRIACRVGSAAHAVAQNYPSGDFDKREVFKAFAAIEAATVVRSSLSTGRYSYLKAYARDQIPLGSEMCLDVGAGICGNHVEAFRDIMAALGIRTRPVSFFYTTDGLRESHIATEVYYLNAWRFIDVTWGFAVSQDGSIMLKSISEIRGNPSHTRMENAFDVWSMFVRAARGDPMEYLYRRDVDVLVNGKGIVTLAVPADTPAHENFDNVPNYVGDTTTSHKRNPTALRFVAEGRYRVSLEISGVAGCKPEEGDALEVDGRKLSLSDASSITFDIDREALLSMRTTQPTCYAVFSQARYEALH</sequence>
<dbReference type="InterPro" id="IPR038765">
    <property type="entry name" value="Papain-like_cys_pep_sf"/>
</dbReference>
<dbReference type="InterPro" id="IPR002931">
    <property type="entry name" value="Transglutaminase-like"/>
</dbReference>
<organism evidence="3 4">
    <name type="scientific">Hyphomicrobium nitrativorans NL23</name>
    <dbReference type="NCBI Taxonomy" id="1029756"/>
    <lineage>
        <taxon>Bacteria</taxon>
        <taxon>Pseudomonadati</taxon>
        <taxon>Pseudomonadota</taxon>
        <taxon>Alphaproteobacteria</taxon>
        <taxon>Hyphomicrobiales</taxon>
        <taxon>Hyphomicrobiaceae</taxon>
        <taxon>Hyphomicrobium</taxon>
    </lineage>
</organism>
<dbReference type="PATRIC" id="fig|1029756.8.peg.99"/>
<name>V5SIC8_9HYPH</name>
<gene>
    <name evidence="3" type="ORF">W911_00450</name>
</gene>
<protein>
    <recommendedName>
        <fullName evidence="2">Transglutaminase-like domain-containing protein</fullName>
    </recommendedName>
</protein>
<evidence type="ECO:0000256" key="1">
    <source>
        <dbReference type="SAM" id="Phobius"/>
    </source>
</evidence>
<dbReference type="STRING" id="1029756.W911_00450"/>
<evidence type="ECO:0000313" key="3">
    <source>
        <dbReference type="EMBL" id="AHB49795.1"/>
    </source>
</evidence>
<dbReference type="SMART" id="SM00460">
    <property type="entry name" value="TGc"/>
    <property type="match status" value="1"/>
</dbReference>
<keyword evidence="1" id="KW-0472">Membrane</keyword>
<feature type="transmembrane region" description="Helical" evidence="1">
    <location>
        <begin position="37"/>
        <end position="57"/>
    </location>
</feature>
<keyword evidence="1" id="KW-1133">Transmembrane helix</keyword>
<proteinExistence type="predicted"/>
<keyword evidence="1" id="KW-0812">Transmembrane</keyword>